<accession>A0A9P8SGS1</accession>
<dbReference type="InterPro" id="IPR008949">
    <property type="entry name" value="Isoprenoid_synthase_dom_sf"/>
</dbReference>
<keyword evidence="3" id="KW-0689">Ribosomal protein</keyword>
<proteinExistence type="inferred from homology"/>
<sequence length="439" mass="49676">MRRPSLAGNGLKRLLYGPANSRRRYVTDADIESARKYCLAQLHKSDYDAHLVRRFVPPPVQDAYAALRMLNLELVRLPELVSNPTIGALRFKFWQESIDNTFAGRPPREPICILLHKVLLELEERAGAAKKQSVKFWVSRLVRTRGKHMDNRPFASLESLEDYAESTYSTMMYATLALMPVRSTHLDHLASHIASPAQPVVTPSGAEAPSTREPSLLLPLDVMAEQGVKEEEVFREGPNAQGLQDAVFKVATRANDHLITAREMLRRLKDGDDAGHEFEHQGEVEHVYEHNEQQHDFLESLEKVNFDPFAVKSSDVVVKMLYELIAIVRPGNVAEVKEIAHTVGSMVLRNGGVVRGMSNWGIFSLPKPTSIHQMKHTHGHYFVMRYDASTKVHQDLRTTLRLEPRMIRSAHVKLGDGKLETLSRFSEPVWRARGADMVE</sequence>
<dbReference type="GO" id="GO:0070181">
    <property type="term" value="F:small ribosomal subunit rRNA binding"/>
    <property type="evidence" value="ECO:0007669"/>
    <property type="project" value="TreeGrafter"/>
</dbReference>
<dbReference type="EMBL" id="JAIZPD010000008">
    <property type="protein sequence ID" value="KAH0961399.1"/>
    <property type="molecule type" value="Genomic_DNA"/>
</dbReference>
<comment type="similarity">
    <text evidence="2">Belongs to the bacterial ribosomal protein bS6 family.</text>
</comment>
<evidence type="ECO:0000256" key="7">
    <source>
        <dbReference type="ARBA" id="ARBA00037226"/>
    </source>
</evidence>
<dbReference type="InterPro" id="IPR002060">
    <property type="entry name" value="Squ/phyt_synthse"/>
</dbReference>
<dbReference type="SUPFAM" id="SSF54995">
    <property type="entry name" value="Ribosomal protein S6"/>
    <property type="match status" value="1"/>
</dbReference>
<evidence type="ECO:0000313" key="8">
    <source>
        <dbReference type="EMBL" id="KAH0961399.1"/>
    </source>
</evidence>
<keyword evidence="4" id="KW-0496">Mitochondrion</keyword>
<comment type="function">
    <text evidence="7">Component of the mitochondrial ribosome (mitoribosome), a dedicated translation machinery responsible for the synthesis of mitochondrial genome-encoded proteins, including at least some of the essential transmembrane subunits of the mitochondrial respiratory chain. The mitoribosomes are attached to the mitochondrial inner membrane and translation products are cotranslationally integrated into the membrane.</text>
</comment>
<protein>
    <recommendedName>
        <fullName evidence="6">Small ribosomal subunit protein bS6m</fullName>
    </recommendedName>
</protein>
<dbReference type="Pfam" id="PF01250">
    <property type="entry name" value="Ribosomal_S6"/>
    <property type="match status" value="1"/>
</dbReference>
<dbReference type="NCBIfam" id="TIGR00166">
    <property type="entry name" value="S6"/>
    <property type="match status" value="1"/>
</dbReference>
<keyword evidence="9" id="KW-1185">Reference proteome</keyword>
<gene>
    <name evidence="8" type="ORF">HRG_07477</name>
</gene>
<dbReference type="InterPro" id="IPR014717">
    <property type="entry name" value="Transl_elong_EF1B/ribsomal_bS6"/>
</dbReference>
<dbReference type="RefSeq" id="XP_044718912.1">
    <property type="nucleotide sequence ID" value="XM_044865948.1"/>
</dbReference>
<dbReference type="FunFam" id="3.30.70.60:FF:000007">
    <property type="entry name" value="37S ribosomal protein Mrp17"/>
    <property type="match status" value="1"/>
</dbReference>
<dbReference type="Gene3D" id="1.10.600.10">
    <property type="entry name" value="Farnesyl Diphosphate Synthase"/>
    <property type="match status" value="1"/>
</dbReference>
<dbReference type="InterPro" id="IPR035980">
    <property type="entry name" value="Ribosomal_bS6_sf"/>
</dbReference>
<dbReference type="GO" id="GO:0006412">
    <property type="term" value="P:translation"/>
    <property type="evidence" value="ECO:0007669"/>
    <property type="project" value="InterPro"/>
</dbReference>
<dbReference type="InterPro" id="IPR000529">
    <property type="entry name" value="Ribosomal_bS6"/>
</dbReference>
<dbReference type="GO" id="GO:0005763">
    <property type="term" value="C:mitochondrial small ribosomal subunit"/>
    <property type="evidence" value="ECO:0007669"/>
    <property type="project" value="TreeGrafter"/>
</dbReference>
<reference evidence="8" key="1">
    <citation type="submission" date="2021-09" db="EMBL/GenBank/DDBJ databases">
        <title>A high-quality genome of the endoparasitic fungus Hirsutella rhossiliensis with a comparison of Hirsutella genomes reveals transposable elements contributing to genome size variation.</title>
        <authorList>
            <person name="Lin R."/>
            <person name="Jiao Y."/>
            <person name="Sun X."/>
            <person name="Ling J."/>
            <person name="Xie B."/>
            <person name="Cheng X."/>
        </authorList>
    </citation>
    <scope>NUCLEOTIDE SEQUENCE</scope>
    <source>
        <strain evidence="8">HR02</strain>
    </source>
</reference>
<evidence type="ECO:0000313" key="9">
    <source>
        <dbReference type="Proteomes" id="UP000824596"/>
    </source>
</evidence>
<comment type="caution">
    <text evidence="8">The sequence shown here is derived from an EMBL/GenBank/DDBJ whole genome shotgun (WGS) entry which is preliminary data.</text>
</comment>
<dbReference type="PANTHER" id="PTHR21011:SF1">
    <property type="entry name" value="SMALL RIBOSOMAL SUBUNIT PROTEIN BS6M"/>
    <property type="match status" value="1"/>
</dbReference>
<evidence type="ECO:0000256" key="1">
    <source>
        <dbReference type="ARBA" id="ARBA00004173"/>
    </source>
</evidence>
<dbReference type="GeneID" id="68356606"/>
<evidence type="ECO:0000256" key="2">
    <source>
        <dbReference type="ARBA" id="ARBA00009512"/>
    </source>
</evidence>
<dbReference type="SUPFAM" id="SSF48576">
    <property type="entry name" value="Terpenoid synthases"/>
    <property type="match status" value="1"/>
</dbReference>
<name>A0A9P8SGS1_9HYPO</name>
<dbReference type="OrthoDB" id="270318at2759"/>
<dbReference type="AlphaFoldDB" id="A0A9P8SGS1"/>
<evidence type="ECO:0000256" key="5">
    <source>
        <dbReference type="ARBA" id="ARBA00023274"/>
    </source>
</evidence>
<evidence type="ECO:0000256" key="4">
    <source>
        <dbReference type="ARBA" id="ARBA00023128"/>
    </source>
</evidence>
<dbReference type="Pfam" id="PF00494">
    <property type="entry name" value="SQS_PSY"/>
    <property type="match status" value="1"/>
</dbReference>
<keyword evidence="5" id="KW-0687">Ribonucleoprotein</keyword>
<organism evidence="8 9">
    <name type="scientific">Hirsutella rhossiliensis</name>
    <dbReference type="NCBI Taxonomy" id="111463"/>
    <lineage>
        <taxon>Eukaryota</taxon>
        <taxon>Fungi</taxon>
        <taxon>Dikarya</taxon>
        <taxon>Ascomycota</taxon>
        <taxon>Pezizomycotina</taxon>
        <taxon>Sordariomycetes</taxon>
        <taxon>Hypocreomycetidae</taxon>
        <taxon>Hypocreales</taxon>
        <taxon>Ophiocordycipitaceae</taxon>
        <taxon>Hirsutella</taxon>
    </lineage>
</organism>
<evidence type="ECO:0000256" key="6">
    <source>
        <dbReference type="ARBA" id="ARBA00035170"/>
    </source>
</evidence>
<comment type="subcellular location">
    <subcellularLocation>
        <location evidence="1">Mitochondrion</location>
    </subcellularLocation>
</comment>
<evidence type="ECO:0000256" key="3">
    <source>
        <dbReference type="ARBA" id="ARBA00022980"/>
    </source>
</evidence>
<dbReference type="Gene3D" id="3.30.70.60">
    <property type="match status" value="1"/>
</dbReference>
<dbReference type="CDD" id="cd15465">
    <property type="entry name" value="bS6_mito"/>
    <property type="match status" value="1"/>
</dbReference>
<dbReference type="PANTHER" id="PTHR21011">
    <property type="entry name" value="MITOCHONDRIAL 28S RIBOSOMAL PROTEIN S6"/>
    <property type="match status" value="1"/>
</dbReference>
<dbReference type="GO" id="GO:0003735">
    <property type="term" value="F:structural constituent of ribosome"/>
    <property type="evidence" value="ECO:0007669"/>
    <property type="project" value="InterPro"/>
</dbReference>
<dbReference type="Proteomes" id="UP000824596">
    <property type="component" value="Unassembled WGS sequence"/>
</dbReference>